<organism evidence="3 4">
    <name type="scientific">Candidatus Anoxymicrobium japonicum</name>
    <dbReference type="NCBI Taxonomy" id="2013648"/>
    <lineage>
        <taxon>Bacteria</taxon>
        <taxon>Bacillati</taxon>
        <taxon>Actinomycetota</taxon>
        <taxon>Candidatus Geothermincolia</taxon>
        <taxon>Candidatus Geothermincolales</taxon>
        <taxon>Candidatus Anoxymicrobiaceae</taxon>
        <taxon>Candidatus Anoxymicrobium</taxon>
    </lineage>
</organism>
<dbReference type="AlphaFoldDB" id="A0A2N3G6I8"/>
<evidence type="ECO:0008006" key="5">
    <source>
        <dbReference type="Google" id="ProtNLM"/>
    </source>
</evidence>
<dbReference type="EMBL" id="PHEX01000020">
    <property type="protein sequence ID" value="PKQ28339.1"/>
    <property type="molecule type" value="Genomic_DNA"/>
</dbReference>
<keyword evidence="1" id="KW-0472">Membrane</keyword>
<gene>
    <name evidence="3" type="ORF">CVT63_03245</name>
</gene>
<evidence type="ECO:0000256" key="1">
    <source>
        <dbReference type="SAM" id="Phobius"/>
    </source>
</evidence>
<name>A0A2N3G6I8_9ACTN</name>
<evidence type="ECO:0000313" key="4">
    <source>
        <dbReference type="Proteomes" id="UP000233654"/>
    </source>
</evidence>
<protein>
    <recommendedName>
        <fullName evidence="5">DNA-binding protein</fullName>
    </recommendedName>
</protein>
<evidence type="ECO:0000256" key="2">
    <source>
        <dbReference type="SAM" id="SignalP"/>
    </source>
</evidence>
<feature type="chain" id="PRO_5039193575" description="DNA-binding protein" evidence="2">
    <location>
        <begin position="25"/>
        <end position="196"/>
    </location>
</feature>
<proteinExistence type="predicted"/>
<accession>A0A2N3G6I8</accession>
<keyword evidence="2" id="KW-0732">Signal</keyword>
<sequence length="196" mass="21353">MRKPRQQIIIAVSLAILCAGLLCAAAAATSVSAGADGVVTTTELVENMRKYDNRTITIQGEAVGDMMTRGVFAWITVNDDAYSKKSVEEGGKLVGISNMGIAVWVPEQQARKIKVFGGYKNKGSTVRITGVFHRACARHGGDTDIHADSIEVVAQGQAFSRSFEWDNLIAFIILVAAILILWNARRWGLSREKKEK</sequence>
<keyword evidence="1" id="KW-0812">Transmembrane</keyword>
<feature type="transmembrane region" description="Helical" evidence="1">
    <location>
        <begin position="165"/>
        <end position="184"/>
    </location>
</feature>
<evidence type="ECO:0000313" key="3">
    <source>
        <dbReference type="EMBL" id="PKQ28339.1"/>
    </source>
</evidence>
<keyword evidence="1" id="KW-1133">Transmembrane helix</keyword>
<reference evidence="3 4" key="1">
    <citation type="journal article" date="2017" name="ISME J.">
        <title>Potential for microbial H2 and metal transformations associated with novel bacteria and archaea in deep terrestrial subsurface sediments.</title>
        <authorList>
            <person name="Hernsdorf A.W."/>
            <person name="Amano Y."/>
            <person name="Miyakawa K."/>
            <person name="Ise K."/>
            <person name="Suzuki Y."/>
            <person name="Anantharaman K."/>
            <person name="Probst A."/>
            <person name="Burstein D."/>
            <person name="Thomas B.C."/>
            <person name="Banfield J.F."/>
        </authorList>
    </citation>
    <scope>NUCLEOTIDE SEQUENCE [LARGE SCALE GENOMIC DNA]</scope>
    <source>
        <strain evidence="3">HGW-Actinobacteria-3</strain>
    </source>
</reference>
<feature type="signal peptide" evidence="2">
    <location>
        <begin position="1"/>
        <end position="24"/>
    </location>
</feature>
<comment type="caution">
    <text evidence="3">The sequence shown here is derived from an EMBL/GenBank/DDBJ whole genome shotgun (WGS) entry which is preliminary data.</text>
</comment>
<dbReference type="Proteomes" id="UP000233654">
    <property type="component" value="Unassembled WGS sequence"/>
</dbReference>